<dbReference type="AlphaFoldDB" id="A0A9J6FUT7"/>
<feature type="domain" description="Fibronectin type-III" evidence="1">
    <location>
        <begin position="1"/>
        <end position="54"/>
    </location>
</feature>
<evidence type="ECO:0000313" key="3">
    <source>
        <dbReference type="Proteomes" id="UP000821853"/>
    </source>
</evidence>
<dbReference type="SUPFAM" id="SSF49265">
    <property type="entry name" value="Fibronectin type III"/>
    <property type="match status" value="1"/>
</dbReference>
<accession>A0A9J6FUT7</accession>
<keyword evidence="3" id="KW-1185">Reference proteome</keyword>
<dbReference type="PROSITE" id="PS50853">
    <property type="entry name" value="FN3"/>
    <property type="match status" value="1"/>
</dbReference>
<sequence length="71" mass="8311">MWDQKHRNRTTTASSFTYNDLVPYTRYRVKVFAQNDAGRFPHFSPLDFITAPEGETYSHIVRTSNTFSTFS</sequence>
<dbReference type="InterPro" id="IPR013783">
    <property type="entry name" value="Ig-like_fold"/>
</dbReference>
<evidence type="ECO:0000313" key="2">
    <source>
        <dbReference type="EMBL" id="KAH9366571.1"/>
    </source>
</evidence>
<protein>
    <recommendedName>
        <fullName evidence="1">Fibronectin type-III domain-containing protein</fullName>
    </recommendedName>
</protein>
<dbReference type="InterPro" id="IPR003961">
    <property type="entry name" value="FN3_dom"/>
</dbReference>
<dbReference type="Gene3D" id="2.60.40.10">
    <property type="entry name" value="Immunoglobulins"/>
    <property type="match status" value="1"/>
</dbReference>
<comment type="caution">
    <text evidence="2">The sequence shown here is derived from an EMBL/GenBank/DDBJ whole genome shotgun (WGS) entry which is preliminary data.</text>
</comment>
<organism evidence="2 3">
    <name type="scientific">Haemaphysalis longicornis</name>
    <name type="common">Bush tick</name>
    <dbReference type="NCBI Taxonomy" id="44386"/>
    <lineage>
        <taxon>Eukaryota</taxon>
        <taxon>Metazoa</taxon>
        <taxon>Ecdysozoa</taxon>
        <taxon>Arthropoda</taxon>
        <taxon>Chelicerata</taxon>
        <taxon>Arachnida</taxon>
        <taxon>Acari</taxon>
        <taxon>Parasitiformes</taxon>
        <taxon>Ixodida</taxon>
        <taxon>Ixodoidea</taxon>
        <taxon>Ixodidae</taxon>
        <taxon>Haemaphysalinae</taxon>
        <taxon>Haemaphysalis</taxon>
    </lineage>
</organism>
<dbReference type="CDD" id="cd00063">
    <property type="entry name" value="FN3"/>
    <property type="match status" value="1"/>
</dbReference>
<reference evidence="2 3" key="1">
    <citation type="journal article" date="2020" name="Cell">
        <title>Large-Scale Comparative Analyses of Tick Genomes Elucidate Their Genetic Diversity and Vector Capacities.</title>
        <authorList>
            <consortium name="Tick Genome and Microbiome Consortium (TIGMIC)"/>
            <person name="Jia N."/>
            <person name="Wang J."/>
            <person name="Shi W."/>
            <person name="Du L."/>
            <person name="Sun Y."/>
            <person name="Zhan W."/>
            <person name="Jiang J.F."/>
            <person name="Wang Q."/>
            <person name="Zhang B."/>
            <person name="Ji P."/>
            <person name="Bell-Sakyi L."/>
            <person name="Cui X.M."/>
            <person name="Yuan T.T."/>
            <person name="Jiang B.G."/>
            <person name="Yang W.F."/>
            <person name="Lam T.T."/>
            <person name="Chang Q.C."/>
            <person name="Ding S.J."/>
            <person name="Wang X.J."/>
            <person name="Zhu J.G."/>
            <person name="Ruan X.D."/>
            <person name="Zhao L."/>
            <person name="Wei J.T."/>
            <person name="Ye R.Z."/>
            <person name="Que T.C."/>
            <person name="Du C.H."/>
            <person name="Zhou Y.H."/>
            <person name="Cheng J.X."/>
            <person name="Dai P.F."/>
            <person name="Guo W.B."/>
            <person name="Han X.H."/>
            <person name="Huang E.J."/>
            <person name="Li L.F."/>
            <person name="Wei W."/>
            <person name="Gao Y.C."/>
            <person name="Liu J.Z."/>
            <person name="Shao H.Z."/>
            <person name="Wang X."/>
            <person name="Wang C.C."/>
            <person name="Yang T.C."/>
            <person name="Huo Q.B."/>
            <person name="Li W."/>
            <person name="Chen H.Y."/>
            <person name="Chen S.E."/>
            <person name="Zhou L.G."/>
            <person name="Ni X.B."/>
            <person name="Tian J.H."/>
            <person name="Sheng Y."/>
            <person name="Liu T."/>
            <person name="Pan Y.S."/>
            <person name="Xia L.Y."/>
            <person name="Li J."/>
            <person name="Zhao F."/>
            <person name="Cao W.C."/>
        </authorList>
    </citation>
    <scope>NUCLEOTIDE SEQUENCE [LARGE SCALE GENOMIC DNA]</scope>
    <source>
        <strain evidence="2">HaeL-2018</strain>
    </source>
</reference>
<dbReference type="EMBL" id="JABSTR010000004">
    <property type="protein sequence ID" value="KAH9366571.1"/>
    <property type="molecule type" value="Genomic_DNA"/>
</dbReference>
<proteinExistence type="predicted"/>
<dbReference type="Proteomes" id="UP000821853">
    <property type="component" value="Chromosome 2"/>
</dbReference>
<dbReference type="InterPro" id="IPR036116">
    <property type="entry name" value="FN3_sf"/>
</dbReference>
<gene>
    <name evidence="2" type="ORF">HPB48_022444</name>
</gene>
<name>A0A9J6FUT7_HAELO</name>
<evidence type="ECO:0000259" key="1">
    <source>
        <dbReference type="PROSITE" id="PS50853"/>
    </source>
</evidence>
<dbReference type="VEuPathDB" id="VectorBase:HLOH_064562"/>